<proteinExistence type="predicted"/>
<evidence type="ECO:0000256" key="1">
    <source>
        <dbReference type="SAM" id="Phobius"/>
    </source>
</evidence>
<dbReference type="PANTHER" id="PTHR33371">
    <property type="entry name" value="INTERMEMBRANE PHOSPHOLIPID TRANSPORT SYSTEM BINDING PROTEIN MLAD-RELATED"/>
    <property type="match status" value="1"/>
</dbReference>
<keyword evidence="1" id="KW-0472">Membrane</keyword>
<dbReference type="GO" id="GO:0005576">
    <property type="term" value="C:extracellular region"/>
    <property type="evidence" value="ECO:0007669"/>
    <property type="project" value="TreeGrafter"/>
</dbReference>
<dbReference type="Pfam" id="PF02470">
    <property type="entry name" value="MlaD"/>
    <property type="match status" value="1"/>
</dbReference>
<dbReference type="RefSeq" id="WP_115321583.1">
    <property type="nucleotide sequence ID" value="NZ_AP022561.1"/>
</dbReference>
<sequence length="317" mass="34192">MSVIKVKDVISYLVFAAIIAIVLCYFASLGLRIQPPAHRTNLSMDVPDVNGLVPDSNVLLRGVPVGKVTSTSTSLHAASIAFYVDGAYQIPVDTEVQLQNLSALGESYIELVPRSDDGPMLKDNQHISTASVVQPPSISELATSVVRVLHQMDPEALARIIDESDAALPDPVAVLPNLSRASNQFNNMLNGLDGQGRELLSNFGTLIHNSEWVNPDLTTFTPVAAKAGVNWQDFYKHLPILMSRNQPEAIAGLNNLVARLQAFLDTSGGDLKLVGEALQPKLNTIAATLMNFDTGQILDHFLQQVPADGLITLRVTP</sequence>
<evidence type="ECO:0000313" key="3">
    <source>
        <dbReference type="EMBL" id="BBX09296.1"/>
    </source>
</evidence>
<organism evidence="3 4">
    <name type="scientific">Mycolicibacterium aichiense</name>
    <dbReference type="NCBI Taxonomy" id="1799"/>
    <lineage>
        <taxon>Bacteria</taxon>
        <taxon>Bacillati</taxon>
        <taxon>Actinomycetota</taxon>
        <taxon>Actinomycetes</taxon>
        <taxon>Mycobacteriales</taxon>
        <taxon>Mycobacteriaceae</taxon>
        <taxon>Mycolicibacterium</taxon>
    </lineage>
</organism>
<dbReference type="InterPro" id="IPR003399">
    <property type="entry name" value="Mce/MlaD"/>
</dbReference>
<dbReference type="EMBL" id="AP022561">
    <property type="protein sequence ID" value="BBX09296.1"/>
    <property type="molecule type" value="Genomic_DNA"/>
</dbReference>
<evidence type="ECO:0000259" key="2">
    <source>
        <dbReference type="Pfam" id="PF02470"/>
    </source>
</evidence>
<dbReference type="Proteomes" id="UP000467327">
    <property type="component" value="Chromosome"/>
</dbReference>
<name>A0AAD1HQR1_9MYCO</name>
<feature type="transmembrane region" description="Helical" evidence="1">
    <location>
        <begin position="12"/>
        <end position="31"/>
    </location>
</feature>
<dbReference type="AlphaFoldDB" id="A0AAD1HQR1"/>
<dbReference type="PANTHER" id="PTHR33371:SF16">
    <property type="entry name" value="MCE-FAMILY PROTEIN MCE3F"/>
    <property type="match status" value="1"/>
</dbReference>
<evidence type="ECO:0000313" key="4">
    <source>
        <dbReference type="Proteomes" id="UP000467327"/>
    </source>
</evidence>
<keyword evidence="4" id="KW-1185">Reference proteome</keyword>
<accession>A0AAD1HQR1</accession>
<keyword evidence="1" id="KW-0812">Transmembrane</keyword>
<reference evidence="3 4" key="1">
    <citation type="journal article" date="2019" name="Emerg. Microbes Infect.">
        <title>Comprehensive subspecies identification of 175 nontuberculous mycobacteria species based on 7547 genomic profiles.</title>
        <authorList>
            <person name="Matsumoto Y."/>
            <person name="Kinjo T."/>
            <person name="Motooka D."/>
            <person name="Nabeya D."/>
            <person name="Jung N."/>
            <person name="Uechi K."/>
            <person name="Horii T."/>
            <person name="Iida T."/>
            <person name="Fujita J."/>
            <person name="Nakamura S."/>
        </authorList>
    </citation>
    <scope>NUCLEOTIDE SEQUENCE [LARGE SCALE GENOMIC DNA]</scope>
    <source>
        <strain evidence="3 4">JCM 6376</strain>
    </source>
</reference>
<dbReference type="KEGG" id="maic:MAIC_40990"/>
<feature type="domain" description="Mce/MlaD" evidence="2">
    <location>
        <begin position="43"/>
        <end position="113"/>
    </location>
</feature>
<gene>
    <name evidence="3" type="ORF">MAIC_40990</name>
</gene>
<dbReference type="InterPro" id="IPR052336">
    <property type="entry name" value="MlaD_Phospholipid_Transporter"/>
</dbReference>
<protein>
    <recommendedName>
        <fullName evidence="2">Mce/MlaD domain-containing protein</fullName>
    </recommendedName>
</protein>
<keyword evidence="1" id="KW-1133">Transmembrane helix</keyword>